<gene>
    <name evidence="1" type="ORF">RWE15_12395</name>
</gene>
<comment type="caution">
    <text evidence="1">The sequence shown here is derived from an EMBL/GenBank/DDBJ whole genome shotgun (WGS) entry which is preliminary data.</text>
</comment>
<evidence type="ECO:0000313" key="1">
    <source>
        <dbReference type="EMBL" id="MDY0395070.1"/>
    </source>
</evidence>
<organism evidence="1 2">
    <name type="scientific">Tigheibacillus halophilus</name>
    <dbReference type="NCBI Taxonomy" id="361280"/>
    <lineage>
        <taxon>Bacteria</taxon>
        <taxon>Bacillati</taxon>
        <taxon>Bacillota</taxon>
        <taxon>Bacilli</taxon>
        <taxon>Bacillales</taxon>
        <taxon>Bacillaceae</taxon>
        <taxon>Tigheibacillus</taxon>
    </lineage>
</organism>
<dbReference type="Proteomes" id="UP001281447">
    <property type="component" value="Unassembled WGS sequence"/>
</dbReference>
<dbReference type="EMBL" id="JAWDIP010000003">
    <property type="protein sequence ID" value="MDY0395070.1"/>
    <property type="molecule type" value="Genomic_DNA"/>
</dbReference>
<name>A0ABU5C788_9BACI</name>
<accession>A0ABU5C788</accession>
<reference evidence="1 2" key="1">
    <citation type="submission" date="2023-10" db="EMBL/GenBank/DDBJ databases">
        <title>Virgibacillus halophilus 5B73C genome.</title>
        <authorList>
            <person name="Miliotis G."/>
            <person name="Sengupta P."/>
            <person name="Hameed A."/>
            <person name="Chuvochina M."/>
            <person name="Mcdonagh F."/>
            <person name="Simpson A.C."/>
            <person name="Singh N.K."/>
            <person name="Rekha P.D."/>
            <person name="Raman K."/>
            <person name="Hugenholtz P."/>
            <person name="Venkateswaran K."/>
        </authorList>
    </citation>
    <scope>NUCLEOTIDE SEQUENCE [LARGE SCALE GENOMIC DNA]</scope>
    <source>
        <strain evidence="1 2">5B73C</strain>
    </source>
</reference>
<keyword evidence="2" id="KW-1185">Reference proteome</keyword>
<evidence type="ECO:0000313" key="2">
    <source>
        <dbReference type="Proteomes" id="UP001281447"/>
    </source>
</evidence>
<proteinExistence type="predicted"/>
<protein>
    <submittedName>
        <fullName evidence="1">Uncharacterized protein</fullName>
    </submittedName>
</protein>
<sequence>MFQDIAENGSDAGYMIQGKDQQAIINLYTFTMNTLPQDMKNSIGQLVPEKKLSKLAGKSIKQALKDFELSSTAAASEKLIIKVKNGKSGKWVSQKNCCARL</sequence>